<gene>
    <name evidence="6 8" type="primary">rsmI</name>
    <name evidence="8" type="ORF">NVS47_07010</name>
</gene>
<name>A0ABT1Y322_9FIRM</name>
<organism evidence="8 9">
    <name type="scientific">Dehalobacterium formicoaceticum</name>
    <dbReference type="NCBI Taxonomy" id="51515"/>
    <lineage>
        <taxon>Bacteria</taxon>
        <taxon>Bacillati</taxon>
        <taxon>Bacillota</taxon>
        <taxon>Clostridia</taxon>
        <taxon>Eubacteriales</taxon>
        <taxon>Peptococcaceae</taxon>
        <taxon>Dehalobacterium</taxon>
    </lineage>
</organism>
<dbReference type="InterPro" id="IPR035996">
    <property type="entry name" value="4pyrrol_Methylase_sf"/>
</dbReference>
<dbReference type="InterPro" id="IPR000878">
    <property type="entry name" value="4pyrrol_Mease"/>
</dbReference>
<reference evidence="8 9" key="1">
    <citation type="submission" date="2022-08" db="EMBL/GenBank/DDBJ databases">
        <title>Proteogenomics of the novel Dehalobacterium formicoaceticum strain EZ94 highlights a key role of methyltransferases during anaerobic dichloromethane degradation.</title>
        <authorList>
            <person name="Wasmund K."/>
        </authorList>
    </citation>
    <scope>NUCLEOTIDE SEQUENCE [LARGE SCALE GENOMIC DNA]</scope>
    <source>
        <strain evidence="8 9">EZ94</strain>
    </source>
</reference>
<keyword evidence="4 6" id="KW-0808">Transferase</keyword>
<comment type="caution">
    <text evidence="8">The sequence shown here is derived from an EMBL/GenBank/DDBJ whole genome shotgun (WGS) entry which is preliminary data.</text>
</comment>
<keyword evidence="2 6" id="KW-0698">rRNA processing</keyword>
<dbReference type="EMBL" id="JANPWE010000002">
    <property type="protein sequence ID" value="MCR6545265.1"/>
    <property type="molecule type" value="Genomic_DNA"/>
</dbReference>
<dbReference type="Gene3D" id="3.40.1010.10">
    <property type="entry name" value="Cobalt-precorrin-4 Transmethylase, Domain 1"/>
    <property type="match status" value="1"/>
</dbReference>
<evidence type="ECO:0000256" key="3">
    <source>
        <dbReference type="ARBA" id="ARBA00022603"/>
    </source>
</evidence>
<evidence type="ECO:0000256" key="4">
    <source>
        <dbReference type="ARBA" id="ARBA00022679"/>
    </source>
</evidence>
<evidence type="ECO:0000256" key="6">
    <source>
        <dbReference type="HAMAP-Rule" id="MF_01877"/>
    </source>
</evidence>
<keyword evidence="1 6" id="KW-0963">Cytoplasm</keyword>
<feature type="domain" description="Tetrapyrrole methylase" evidence="7">
    <location>
        <begin position="6"/>
        <end position="205"/>
    </location>
</feature>
<dbReference type="EC" id="2.1.1.198" evidence="6"/>
<sequence>MEQGILYLVGTPIGNLEDISLRALRTLKEVDLIAAEDTRHTRKLLSFYDIHTPLTSYFEHNKMVKGDYLISLLLQGKSLALVSDAGMPGISDPGEEIVRDAISRGVTVCPIPGPSASLSLLVVSGLPTAQFVFEGFLPRGKRERQVRLARLKEETRTMIFYESPYRIIDTLETLKDYLGDDRQGAVGRELTKKFEEVIRGSLGEIIGHFKEHSPKGEFTLILAGGEEKVPEKPERAEIKEELNRLLEEGMTKKEGIKVLAQKYKIPKNEVYTISLEES</sequence>
<keyword evidence="5 6" id="KW-0949">S-adenosyl-L-methionine</keyword>
<dbReference type="HAMAP" id="MF_01877">
    <property type="entry name" value="16SrRNA_methyltr_I"/>
    <property type="match status" value="1"/>
</dbReference>
<evidence type="ECO:0000256" key="1">
    <source>
        <dbReference type="ARBA" id="ARBA00022490"/>
    </source>
</evidence>
<dbReference type="InterPro" id="IPR014776">
    <property type="entry name" value="4pyrrole_Mease_sub2"/>
</dbReference>
<dbReference type="GO" id="GO:0008168">
    <property type="term" value="F:methyltransferase activity"/>
    <property type="evidence" value="ECO:0007669"/>
    <property type="project" value="UniProtKB-KW"/>
</dbReference>
<comment type="function">
    <text evidence="6">Catalyzes the 2'-O-methylation of the ribose of cytidine 1402 (C1402) in 16S rRNA.</text>
</comment>
<dbReference type="Pfam" id="PF00590">
    <property type="entry name" value="TP_methylase"/>
    <property type="match status" value="1"/>
</dbReference>
<dbReference type="GO" id="GO:0032259">
    <property type="term" value="P:methylation"/>
    <property type="evidence" value="ECO:0007669"/>
    <property type="project" value="UniProtKB-KW"/>
</dbReference>
<keyword evidence="3 6" id="KW-0489">Methyltransferase</keyword>
<dbReference type="CDD" id="cd11648">
    <property type="entry name" value="RsmI"/>
    <property type="match status" value="1"/>
</dbReference>
<dbReference type="NCBIfam" id="TIGR00096">
    <property type="entry name" value="16S rRNA (cytidine(1402)-2'-O)-methyltransferase"/>
    <property type="match status" value="1"/>
</dbReference>
<dbReference type="SUPFAM" id="SSF53790">
    <property type="entry name" value="Tetrapyrrole methylase"/>
    <property type="match status" value="1"/>
</dbReference>
<comment type="subcellular location">
    <subcellularLocation>
        <location evidence="6">Cytoplasm</location>
    </subcellularLocation>
</comment>
<dbReference type="PROSITE" id="PS01296">
    <property type="entry name" value="RSMI"/>
    <property type="match status" value="1"/>
</dbReference>
<protein>
    <recommendedName>
        <fullName evidence="6">Ribosomal RNA small subunit methyltransferase I</fullName>
        <ecNumber evidence="6">2.1.1.198</ecNumber>
    </recommendedName>
    <alternativeName>
        <fullName evidence="6">16S rRNA 2'-O-ribose C1402 methyltransferase</fullName>
    </alternativeName>
    <alternativeName>
        <fullName evidence="6">rRNA (cytidine-2'-O-)-methyltransferase RsmI</fullName>
    </alternativeName>
</protein>
<evidence type="ECO:0000313" key="9">
    <source>
        <dbReference type="Proteomes" id="UP001524944"/>
    </source>
</evidence>
<dbReference type="RefSeq" id="WP_089608921.1">
    <property type="nucleotide sequence ID" value="NZ_CP022121.1"/>
</dbReference>
<comment type="catalytic activity">
    <reaction evidence="6">
        <text>cytidine(1402) in 16S rRNA + S-adenosyl-L-methionine = 2'-O-methylcytidine(1402) in 16S rRNA + S-adenosyl-L-homocysteine + H(+)</text>
        <dbReference type="Rhea" id="RHEA:42924"/>
        <dbReference type="Rhea" id="RHEA-COMP:10285"/>
        <dbReference type="Rhea" id="RHEA-COMP:10286"/>
        <dbReference type="ChEBI" id="CHEBI:15378"/>
        <dbReference type="ChEBI" id="CHEBI:57856"/>
        <dbReference type="ChEBI" id="CHEBI:59789"/>
        <dbReference type="ChEBI" id="CHEBI:74495"/>
        <dbReference type="ChEBI" id="CHEBI:82748"/>
        <dbReference type="EC" id="2.1.1.198"/>
    </reaction>
</comment>
<dbReference type="PANTHER" id="PTHR46111">
    <property type="entry name" value="RIBOSOMAL RNA SMALL SUBUNIT METHYLTRANSFERASE I"/>
    <property type="match status" value="1"/>
</dbReference>
<keyword evidence="9" id="KW-1185">Reference proteome</keyword>
<dbReference type="InterPro" id="IPR008189">
    <property type="entry name" value="rRNA_ssu_MeTfrase_I"/>
</dbReference>
<accession>A0ABT1Y322</accession>
<dbReference type="InterPro" id="IPR018063">
    <property type="entry name" value="SAM_MeTrfase_RsmI_CS"/>
</dbReference>
<dbReference type="Proteomes" id="UP001524944">
    <property type="component" value="Unassembled WGS sequence"/>
</dbReference>
<proteinExistence type="inferred from homology"/>
<evidence type="ECO:0000259" key="7">
    <source>
        <dbReference type="Pfam" id="PF00590"/>
    </source>
</evidence>
<comment type="similarity">
    <text evidence="6">Belongs to the methyltransferase superfamily. RsmI family.</text>
</comment>
<dbReference type="InterPro" id="IPR014777">
    <property type="entry name" value="4pyrrole_Mease_sub1"/>
</dbReference>
<evidence type="ECO:0000313" key="8">
    <source>
        <dbReference type="EMBL" id="MCR6545265.1"/>
    </source>
</evidence>
<dbReference type="PIRSF" id="PIRSF005917">
    <property type="entry name" value="MTase_YraL"/>
    <property type="match status" value="1"/>
</dbReference>
<evidence type="ECO:0000256" key="2">
    <source>
        <dbReference type="ARBA" id="ARBA00022552"/>
    </source>
</evidence>
<dbReference type="Gene3D" id="3.30.950.10">
    <property type="entry name" value="Methyltransferase, Cobalt-precorrin-4 Transmethylase, Domain 2"/>
    <property type="match status" value="1"/>
</dbReference>
<evidence type="ECO:0000256" key="5">
    <source>
        <dbReference type="ARBA" id="ARBA00022691"/>
    </source>
</evidence>
<dbReference type="PANTHER" id="PTHR46111:SF1">
    <property type="entry name" value="RIBOSOMAL RNA SMALL SUBUNIT METHYLTRANSFERASE I"/>
    <property type="match status" value="1"/>
</dbReference>